<comment type="caution">
    <text evidence="1">The sequence shown here is derived from an EMBL/GenBank/DDBJ whole genome shotgun (WGS) entry which is preliminary data.</text>
</comment>
<evidence type="ECO:0000313" key="2">
    <source>
        <dbReference type="Proteomes" id="UP000823775"/>
    </source>
</evidence>
<organism evidence="1 2">
    <name type="scientific">Datura stramonium</name>
    <name type="common">Jimsonweed</name>
    <name type="synonym">Common thornapple</name>
    <dbReference type="NCBI Taxonomy" id="4076"/>
    <lineage>
        <taxon>Eukaryota</taxon>
        <taxon>Viridiplantae</taxon>
        <taxon>Streptophyta</taxon>
        <taxon>Embryophyta</taxon>
        <taxon>Tracheophyta</taxon>
        <taxon>Spermatophyta</taxon>
        <taxon>Magnoliopsida</taxon>
        <taxon>eudicotyledons</taxon>
        <taxon>Gunneridae</taxon>
        <taxon>Pentapetalae</taxon>
        <taxon>asterids</taxon>
        <taxon>lamiids</taxon>
        <taxon>Solanales</taxon>
        <taxon>Solanaceae</taxon>
        <taxon>Solanoideae</taxon>
        <taxon>Datureae</taxon>
        <taxon>Datura</taxon>
    </lineage>
</organism>
<dbReference type="EMBL" id="JACEIK010015862">
    <property type="protein sequence ID" value="MCE3217145.1"/>
    <property type="molecule type" value="Genomic_DNA"/>
</dbReference>
<gene>
    <name evidence="1" type="ORF">HAX54_010568</name>
</gene>
<protein>
    <submittedName>
        <fullName evidence="1">Uncharacterized protein</fullName>
    </submittedName>
</protein>
<dbReference type="Proteomes" id="UP000823775">
    <property type="component" value="Unassembled WGS sequence"/>
</dbReference>
<proteinExistence type="predicted"/>
<keyword evidence="2" id="KW-1185">Reference proteome</keyword>
<name>A0ABS8WYP1_DATST</name>
<evidence type="ECO:0000313" key="1">
    <source>
        <dbReference type="EMBL" id="MCE3217145.1"/>
    </source>
</evidence>
<sequence>MGTPEDRMNNGGINGINNGVNFNRTSRNVHNSGLATGHGLDYNHPLFSSSSDVSGASVIEDDEAEINFNSGMVNNNSNNATVASIIFADFNKDGSSDSDSSAILNEDSSPNAAISSSGAFLISNNGEGGSSSSTSLNFCFQFTKSSPKLFRGDAQKANYYYQPLQYVKMEEHNFFNGEESCNEEERLKGKEEEDEGVLGFGEYTGSGAENWVSTDIREWVVDWVNEGVGHGKDYPIWNNTEDGHYSNG</sequence>
<reference evidence="1 2" key="1">
    <citation type="journal article" date="2021" name="BMC Genomics">
        <title>Datura genome reveals duplications of psychoactive alkaloid biosynthetic genes and high mutation rate following tissue culture.</title>
        <authorList>
            <person name="Rajewski A."/>
            <person name="Carter-House D."/>
            <person name="Stajich J."/>
            <person name="Litt A."/>
        </authorList>
    </citation>
    <scope>NUCLEOTIDE SEQUENCE [LARGE SCALE GENOMIC DNA]</scope>
    <source>
        <strain evidence="1">AR-01</strain>
    </source>
</reference>
<accession>A0ABS8WYP1</accession>